<dbReference type="InterPro" id="IPR000674">
    <property type="entry name" value="Ald_Oxase/Xan_DH_a/b"/>
</dbReference>
<proteinExistence type="predicted"/>
<dbReference type="AlphaFoldDB" id="A0A7W6HEV8"/>
<dbReference type="Pfam" id="PF01315">
    <property type="entry name" value="Ald_Xan_dh_C"/>
    <property type="match status" value="1"/>
</dbReference>
<dbReference type="InterPro" id="IPR036856">
    <property type="entry name" value="Ald_Oxase/Xan_DH_a/b_sf"/>
</dbReference>
<dbReference type="InterPro" id="IPR016208">
    <property type="entry name" value="Ald_Oxase/xanthine_DH-like"/>
</dbReference>
<dbReference type="Pfam" id="PF20256">
    <property type="entry name" value="MoCoBD_2"/>
    <property type="match status" value="1"/>
</dbReference>
<dbReference type="SUPFAM" id="SSF56003">
    <property type="entry name" value="Molybdenum cofactor-binding domain"/>
    <property type="match status" value="1"/>
</dbReference>
<evidence type="ECO:0000313" key="4">
    <source>
        <dbReference type="EMBL" id="MBB4003658.1"/>
    </source>
</evidence>
<dbReference type="InterPro" id="IPR008274">
    <property type="entry name" value="AldOxase/xan_DH_MoCoBD1"/>
</dbReference>
<dbReference type="InterPro" id="IPR037165">
    <property type="entry name" value="AldOxase/xan_DH_Mopterin-bd_sf"/>
</dbReference>
<dbReference type="EC" id="1.17.1.4" evidence="4"/>
<gene>
    <name evidence="4" type="ORF">GGR03_002739</name>
</gene>
<dbReference type="SMART" id="SM01008">
    <property type="entry name" value="Ald_Xan_dh_C"/>
    <property type="match status" value="1"/>
</dbReference>
<name>A0A7W6HEV8_9HYPH</name>
<keyword evidence="2 4" id="KW-0560">Oxidoreductase</keyword>
<sequence>MRYAADLQFTGMLYAMTVPAGIAKGRISSVPTDAAMRVPGVVRVLTPSDFPTPASPPTLEFEVAYRGQPVALVIAQTLEAAIEGAEAIRPLYEPVPFASVLDSAGARRIPAEAVTFGSADSVLASATRTIEATYESPTQHHNPIELIATIAVFTGGQLVIHESSQDTQGVKNAVSAALGIDPTRVDVKGSTIGGSFGQKETQRQTALVAHAAMLTGRPVKLVQTRGQIFHTATYRPNSLHHIRVGADPAGRIVALLHDVVQEQSEGGYYPAEEHHKDATRLYGIGNYHGTAANLVLDRNAPGYMRGTHSQPSVFAMESAIDELSYELGMDPVQLRLANGTTVDPQNGRTLSSRSLDACLTEGTRRFGWSRRTPEPLSMRATNGALVGWGVASGIFQSAATPAIATLRIGADGSSRFTVSGHEMGQGMRNVIVAILLSGLDLDEERLEIAIADTTVAPQHMTAGSWGTASVAPAAASAVETMQSAFARLLDGRAVAGNLHRQLATLRRPFLQVEVSQLAPGQTVDALESLRQGGFAAIGPEYPGFTSHSYSAHFVEVHVEPRTRRLRIPRVVTIADCGRVVSPRTAASQVYGQVVWGVSHALLEATEIDPRYGGYLNNDLADYVVAVNADIGEIDVGLLDEPDPMANSVGVKGLGQSAMVGVSAAVANAVFHATGIRVRKLPIRVEDLL</sequence>
<accession>A0A7W6HEV8</accession>
<dbReference type="Gene3D" id="3.30.365.10">
    <property type="entry name" value="Aldehyde oxidase/xanthine dehydrogenase, molybdopterin binding domain"/>
    <property type="match status" value="4"/>
</dbReference>
<reference evidence="4 5" key="1">
    <citation type="submission" date="2020-08" db="EMBL/GenBank/DDBJ databases">
        <title>Genomic Encyclopedia of Type Strains, Phase IV (KMG-IV): sequencing the most valuable type-strain genomes for metagenomic binning, comparative biology and taxonomic classification.</title>
        <authorList>
            <person name="Goeker M."/>
        </authorList>
    </citation>
    <scope>NUCLEOTIDE SEQUENCE [LARGE SCALE GENOMIC DNA]</scope>
    <source>
        <strain evidence="4 5">DSM 103570</strain>
    </source>
</reference>
<dbReference type="EMBL" id="JACIEM010000003">
    <property type="protein sequence ID" value="MBB4003658.1"/>
    <property type="molecule type" value="Genomic_DNA"/>
</dbReference>
<dbReference type="InterPro" id="IPR046867">
    <property type="entry name" value="AldOxase/xan_DH_MoCoBD2"/>
</dbReference>
<dbReference type="Pfam" id="PF02738">
    <property type="entry name" value="MoCoBD_1"/>
    <property type="match status" value="1"/>
</dbReference>
<dbReference type="Gene3D" id="3.90.1170.50">
    <property type="entry name" value="Aldehyde oxidase/xanthine dehydrogenase, a/b hammerhead"/>
    <property type="match status" value="1"/>
</dbReference>
<dbReference type="GO" id="GO:0004854">
    <property type="term" value="F:xanthine dehydrogenase activity"/>
    <property type="evidence" value="ECO:0007669"/>
    <property type="project" value="UniProtKB-EC"/>
</dbReference>
<dbReference type="Proteomes" id="UP000588647">
    <property type="component" value="Unassembled WGS sequence"/>
</dbReference>
<protein>
    <submittedName>
        <fullName evidence="4">Xanthine dehydrogenase YagR molybdenum-binding subunit</fullName>
        <ecNumber evidence="4">1.17.1.4</ecNumber>
    </submittedName>
</protein>
<dbReference type="PANTHER" id="PTHR11908">
    <property type="entry name" value="XANTHINE DEHYDROGENASE"/>
    <property type="match status" value="1"/>
</dbReference>
<organism evidence="4 5">
    <name type="scientific">Aurantimonas endophytica</name>
    <dbReference type="NCBI Taxonomy" id="1522175"/>
    <lineage>
        <taxon>Bacteria</taxon>
        <taxon>Pseudomonadati</taxon>
        <taxon>Pseudomonadota</taxon>
        <taxon>Alphaproteobacteria</taxon>
        <taxon>Hyphomicrobiales</taxon>
        <taxon>Aurantimonadaceae</taxon>
        <taxon>Aurantimonas</taxon>
    </lineage>
</organism>
<evidence type="ECO:0000256" key="2">
    <source>
        <dbReference type="ARBA" id="ARBA00023002"/>
    </source>
</evidence>
<evidence type="ECO:0000259" key="3">
    <source>
        <dbReference type="SMART" id="SM01008"/>
    </source>
</evidence>
<evidence type="ECO:0000313" key="5">
    <source>
        <dbReference type="Proteomes" id="UP000588647"/>
    </source>
</evidence>
<dbReference type="GO" id="GO:0005506">
    <property type="term" value="F:iron ion binding"/>
    <property type="evidence" value="ECO:0007669"/>
    <property type="project" value="InterPro"/>
</dbReference>
<evidence type="ECO:0000256" key="1">
    <source>
        <dbReference type="ARBA" id="ARBA00022505"/>
    </source>
</evidence>
<dbReference type="PANTHER" id="PTHR11908:SF132">
    <property type="entry name" value="ALDEHYDE OXIDASE 1-RELATED"/>
    <property type="match status" value="1"/>
</dbReference>
<dbReference type="SUPFAM" id="SSF54665">
    <property type="entry name" value="CO dehydrogenase molybdoprotein N-domain-like"/>
    <property type="match status" value="1"/>
</dbReference>
<keyword evidence="1" id="KW-0500">Molybdenum</keyword>
<feature type="domain" description="Aldehyde oxidase/xanthine dehydrogenase a/b hammerhead" evidence="3">
    <location>
        <begin position="1"/>
        <end position="96"/>
    </location>
</feature>
<keyword evidence="5" id="KW-1185">Reference proteome</keyword>
<comment type="caution">
    <text evidence="4">The sequence shown here is derived from an EMBL/GenBank/DDBJ whole genome shotgun (WGS) entry which is preliminary data.</text>
</comment>
<dbReference type="RefSeq" id="WP_252920249.1">
    <property type="nucleotide sequence ID" value="NZ_JAAAMM010000003.1"/>
</dbReference>